<reference evidence="1" key="1">
    <citation type="journal article" date="2023" name="Insect Mol. Biol.">
        <title>Genome sequencing provides insights into the evolution of gene families encoding plant cell wall-degrading enzymes in longhorned beetles.</title>
        <authorList>
            <person name="Shin N.R."/>
            <person name="Okamura Y."/>
            <person name="Kirsch R."/>
            <person name="Pauchet Y."/>
        </authorList>
    </citation>
    <scope>NUCLEOTIDE SEQUENCE</scope>
    <source>
        <strain evidence="1">MMC_N1</strain>
    </source>
</reference>
<evidence type="ECO:0000313" key="1">
    <source>
        <dbReference type="EMBL" id="KAJ8969233.1"/>
    </source>
</evidence>
<keyword evidence="2" id="KW-1185">Reference proteome</keyword>
<evidence type="ECO:0000313" key="2">
    <source>
        <dbReference type="Proteomes" id="UP001162164"/>
    </source>
</evidence>
<comment type="caution">
    <text evidence="1">The sequence shown here is derived from an EMBL/GenBank/DDBJ whole genome shotgun (WGS) entry which is preliminary data.</text>
</comment>
<dbReference type="EMBL" id="JAPWTJ010001841">
    <property type="protein sequence ID" value="KAJ8969233.1"/>
    <property type="molecule type" value="Genomic_DNA"/>
</dbReference>
<proteinExistence type="predicted"/>
<name>A0ABQ9IZ19_9CUCU</name>
<gene>
    <name evidence="1" type="ORF">NQ317_002189</name>
</gene>
<accession>A0ABQ9IZ19</accession>
<protein>
    <submittedName>
        <fullName evidence="1">Uncharacterized protein</fullName>
    </submittedName>
</protein>
<feature type="non-terminal residue" evidence="1">
    <location>
        <position position="119"/>
    </location>
</feature>
<sequence length="119" mass="13997">MKRYHPSKKKTSRLLKGRGMNVNQRELNQHIEFEPEHLIQQRAPLTKRVLSACLSELKDWLEAINFTSPTVYHFIFLCTDISLFFFARPSAKQEITLNEILPSNDSFLNLLMMHPLRVQ</sequence>
<organism evidence="1 2">
    <name type="scientific">Molorchus minor</name>
    <dbReference type="NCBI Taxonomy" id="1323400"/>
    <lineage>
        <taxon>Eukaryota</taxon>
        <taxon>Metazoa</taxon>
        <taxon>Ecdysozoa</taxon>
        <taxon>Arthropoda</taxon>
        <taxon>Hexapoda</taxon>
        <taxon>Insecta</taxon>
        <taxon>Pterygota</taxon>
        <taxon>Neoptera</taxon>
        <taxon>Endopterygota</taxon>
        <taxon>Coleoptera</taxon>
        <taxon>Polyphaga</taxon>
        <taxon>Cucujiformia</taxon>
        <taxon>Chrysomeloidea</taxon>
        <taxon>Cerambycidae</taxon>
        <taxon>Lamiinae</taxon>
        <taxon>Monochamini</taxon>
        <taxon>Molorchus</taxon>
    </lineage>
</organism>
<dbReference type="Proteomes" id="UP001162164">
    <property type="component" value="Unassembled WGS sequence"/>
</dbReference>